<feature type="signal peptide" evidence="5">
    <location>
        <begin position="1"/>
        <end position="17"/>
    </location>
</feature>
<evidence type="ECO:0000256" key="5">
    <source>
        <dbReference type="SAM" id="SignalP"/>
    </source>
</evidence>
<dbReference type="OMA" id="PLCSHMM"/>
<comment type="similarity">
    <text evidence="2 4">Belongs to the AB hydrolase superfamily. Lipase family.</text>
</comment>
<gene>
    <name evidence="7" type="primary">CSON006087</name>
</gene>
<dbReference type="GO" id="GO:0016042">
    <property type="term" value="P:lipid catabolic process"/>
    <property type="evidence" value="ECO:0007669"/>
    <property type="project" value="TreeGrafter"/>
</dbReference>
<dbReference type="InterPro" id="IPR033906">
    <property type="entry name" value="Lipase_N"/>
</dbReference>
<dbReference type="PRINTS" id="PR00821">
    <property type="entry name" value="TAGLIPASE"/>
</dbReference>
<dbReference type="Pfam" id="PF00151">
    <property type="entry name" value="Lipase"/>
    <property type="match status" value="1"/>
</dbReference>
<evidence type="ECO:0000259" key="6">
    <source>
        <dbReference type="Pfam" id="PF00151"/>
    </source>
</evidence>
<dbReference type="SUPFAM" id="SSF53474">
    <property type="entry name" value="alpha/beta-Hydrolases"/>
    <property type="match status" value="1"/>
</dbReference>
<organism evidence="7">
    <name type="scientific">Culicoides sonorensis</name>
    <name type="common">Biting midge</name>
    <dbReference type="NCBI Taxonomy" id="179676"/>
    <lineage>
        <taxon>Eukaryota</taxon>
        <taxon>Metazoa</taxon>
        <taxon>Ecdysozoa</taxon>
        <taxon>Arthropoda</taxon>
        <taxon>Hexapoda</taxon>
        <taxon>Insecta</taxon>
        <taxon>Pterygota</taxon>
        <taxon>Neoptera</taxon>
        <taxon>Endopterygota</taxon>
        <taxon>Diptera</taxon>
        <taxon>Nematocera</taxon>
        <taxon>Chironomoidea</taxon>
        <taxon>Ceratopogonidae</taxon>
        <taxon>Ceratopogoninae</taxon>
        <taxon>Culicoides</taxon>
        <taxon>Monoculicoides</taxon>
    </lineage>
</organism>
<evidence type="ECO:0000256" key="2">
    <source>
        <dbReference type="ARBA" id="ARBA00010701"/>
    </source>
</evidence>
<dbReference type="AlphaFoldDB" id="A0A336LVZ1"/>
<sequence length="363" mass="40891">MLRSVLIVLLISNSALFHILELGPCLLQYLEPCTNNTIQFYLFTSDRPRAAPILMDNENPILPSNFDPTYDMKLIAHGYAGNLDFNATKSIRNAYLARNRTNVLIVDWGKLAKYPCYPTAAFNTRQAGECIANFLKSMKINSQDFDFGKIHAIGFSLGAHVVAFTSNTLKNSTGKALKRITGLDPALPFFATTNHEWKLDETDADFVDIVHTNAGLFGKIETCGHVDFYINGGQYQPQCRRARNRPLCSHMLATEYFAESIWNSDGFWGLKCSGYLQYLFGWCPNNSEPNSDEDYDDDDNDDKLPKQDIVALMGENANLDARGVYYIVTNTFPPYAKGQQGLRSLLRPLIESDRLSHHETINK</sequence>
<feature type="chain" id="PRO_5016286663" evidence="5">
    <location>
        <begin position="18"/>
        <end position="363"/>
    </location>
</feature>
<dbReference type="PANTHER" id="PTHR11610:SF151">
    <property type="entry name" value="PHOSPHOLIPASE A1 MEMBER A-LIKE PROTEIN"/>
    <property type="match status" value="1"/>
</dbReference>
<proteinExistence type="inferred from homology"/>
<dbReference type="GO" id="GO:0016298">
    <property type="term" value="F:lipase activity"/>
    <property type="evidence" value="ECO:0007669"/>
    <property type="project" value="InterPro"/>
</dbReference>
<dbReference type="FunFam" id="3.40.50.1820:FF:000076">
    <property type="entry name" value="phospholipase A1"/>
    <property type="match status" value="1"/>
</dbReference>
<evidence type="ECO:0000256" key="1">
    <source>
        <dbReference type="ARBA" id="ARBA00004613"/>
    </source>
</evidence>
<keyword evidence="3" id="KW-0964">Secreted</keyword>
<evidence type="ECO:0000256" key="4">
    <source>
        <dbReference type="RuleBase" id="RU004262"/>
    </source>
</evidence>
<name>A0A336LVZ1_CULSO</name>
<keyword evidence="5" id="KW-0732">Signal</keyword>
<dbReference type="InterPro" id="IPR029058">
    <property type="entry name" value="AB_hydrolase_fold"/>
</dbReference>
<evidence type="ECO:0000256" key="3">
    <source>
        <dbReference type="ARBA" id="ARBA00022525"/>
    </source>
</evidence>
<dbReference type="InterPro" id="IPR000734">
    <property type="entry name" value="TAG_lipase"/>
</dbReference>
<protein>
    <submittedName>
        <fullName evidence="7">CSON006087 protein</fullName>
    </submittedName>
</protein>
<dbReference type="VEuPathDB" id="VectorBase:CSON006087"/>
<dbReference type="InterPro" id="IPR013818">
    <property type="entry name" value="Lipase"/>
</dbReference>
<dbReference type="GO" id="GO:0005615">
    <property type="term" value="C:extracellular space"/>
    <property type="evidence" value="ECO:0007669"/>
    <property type="project" value="TreeGrafter"/>
</dbReference>
<dbReference type="GO" id="GO:0017171">
    <property type="term" value="F:serine hydrolase activity"/>
    <property type="evidence" value="ECO:0007669"/>
    <property type="project" value="TreeGrafter"/>
</dbReference>
<feature type="domain" description="Lipase" evidence="6">
    <location>
        <begin position="35"/>
        <end position="285"/>
    </location>
</feature>
<dbReference type="PANTHER" id="PTHR11610">
    <property type="entry name" value="LIPASE"/>
    <property type="match status" value="1"/>
</dbReference>
<dbReference type="EMBL" id="UFQT01000230">
    <property type="protein sequence ID" value="SSX22095.1"/>
    <property type="molecule type" value="Genomic_DNA"/>
</dbReference>
<dbReference type="Gene3D" id="3.40.50.1820">
    <property type="entry name" value="alpha/beta hydrolase"/>
    <property type="match status" value="1"/>
</dbReference>
<reference evidence="7" key="1">
    <citation type="submission" date="2018-07" db="EMBL/GenBank/DDBJ databases">
        <authorList>
            <person name="Quirk P.G."/>
            <person name="Krulwich T.A."/>
        </authorList>
    </citation>
    <scope>NUCLEOTIDE SEQUENCE</scope>
</reference>
<dbReference type="CDD" id="cd00707">
    <property type="entry name" value="Pancreat_lipase_like"/>
    <property type="match status" value="1"/>
</dbReference>
<comment type="subcellular location">
    <subcellularLocation>
        <location evidence="1">Secreted</location>
    </subcellularLocation>
</comment>
<evidence type="ECO:0000313" key="7">
    <source>
        <dbReference type="EMBL" id="SSX22095.1"/>
    </source>
</evidence>
<accession>A0A336LVZ1</accession>